<feature type="chain" id="PRO_5042783104" evidence="6">
    <location>
        <begin position="24"/>
        <end position="499"/>
    </location>
</feature>
<dbReference type="Gene3D" id="1.25.40.390">
    <property type="match status" value="1"/>
</dbReference>
<dbReference type="RefSeq" id="WP_008155604.1">
    <property type="nucleotide sequence ID" value="NZ_CAJLBM010000029.1"/>
</dbReference>
<dbReference type="Pfam" id="PF14322">
    <property type="entry name" value="SusD-like_3"/>
    <property type="match status" value="1"/>
</dbReference>
<dbReference type="CDD" id="cd08977">
    <property type="entry name" value="SusD"/>
    <property type="match status" value="1"/>
</dbReference>
<dbReference type="AlphaFoldDB" id="A0A9Q5SN66"/>
<gene>
    <name evidence="10" type="ORF">B5F96_16685</name>
    <name evidence="9" type="ORF">PQG89_11715</name>
</gene>
<sequence>MKSKNYILSVLATGLMAGSLVSCSDFLDTKPSTSVDDTDVFQTTSGAQSALNGCYYQMRAYGSGGANRGDDYGIPSIQMISDMCGEDVMSNGGGWYSFVYNYWGETQANIFRTDQLWTFHYRLINNLNSVITYVDDSEGEDIDKQYIKGQALALRGWAYFDLARLYQQTYAIAKDMPGVPIYTEPTIDGTQGKPRGTLEETYQQILSDLTTAEPMLEGFVRSSSYPNVFDQTVVQGVLSQVYQVMNNWAKSEEYAKKVLAAYPLTTAEEYANGFNDHLTKSWIWGIKQTEEQNMGDYSPFAMWYNGDRKCWTFACFILSDQFVDLFDEGDIRFKQFERWAAGSGETKKEFWISHKFRDNEDCRGSMVVMRSDEMLLNAAEACAHQGKDAEAKALLWELQDLRNAKRTEASGGELIEAILKERRKELYGEGFSLFDMLRTQKGLERTGNHLDWGGLITFPANSWRFIFQLPGAEMKNNKSLVDEIWPAGDQNPFDGVYEP</sequence>
<dbReference type="GO" id="GO:0009279">
    <property type="term" value="C:cell outer membrane"/>
    <property type="evidence" value="ECO:0007669"/>
    <property type="project" value="UniProtKB-SubCell"/>
</dbReference>
<feature type="domain" description="RagB/SusD" evidence="7">
    <location>
        <begin position="359"/>
        <end position="444"/>
    </location>
</feature>
<evidence type="ECO:0000256" key="6">
    <source>
        <dbReference type="SAM" id="SignalP"/>
    </source>
</evidence>
<comment type="subcellular location">
    <subcellularLocation>
        <location evidence="1">Cell outer membrane</location>
    </subcellularLocation>
</comment>
<name>A0A9Q5SN66_9BACT</name>
<keyword evidence="5" id="KW-0998">Cell outer membrane</keyword>
<protein>
    <submittedName>
        <fullName evidence="10">RagB/SusD family nutrient uptake outer membrane protein</fullName>
    </submittedName>
</protein>
<evidence type="ECO:0000313" key="9">
    <source>
        <dbReference type="EMBL" id="MDC7150091.1"/>
    </source>
</evidence>
<dbReference type="InterPro" id="IPR012944">
    <property type="entry name" value="SusD_RagB_dom"/>
</dbReference>
<evidence type="ECO:0000313" key="11">
    <source>
        <dbReference type="Proteomes" id="UP000195975"/>
    </source>
</evidence>
<evidence type="ECO:0000256" key="4">
    <source>
        <dbReference type="ARBA" id="ARBA00023136"/>
    </source>
</evidence>
<reference evidence="11" key="1">
    <citation type="submission" date="2017-04" db="EMBL/GenBank/DDBJ databases">
        <title>Function of individual gut microbiota members based on whole genome sequencing of pure cultures obtained from chicken caecum.</title>
        <authorList>
            <person name="Medvecky M."/>
            <person name="Cejkova D."/>
            <person name="Polansky O."/>
            <person name="Karasova D."/>
            <person name="Kubasova T."/>
            <person name="Cizek A."/>
            <person name="Rychlik I."/>
        </authorList>
    </citation>
    <scope>NUCLEOTIDE SEQUENCE [LARGE SCALE GENOMIC DNA]</scope>
    <source>
        <strain evidence="11">An42</strain>
    </source>
</reference>
<evidence type="ECO:0000256" key="2">
    <source>
        <dbReference type="ARBA" id="ARBA00006275"/>
    </source>
</evidence>
<dbReference type="PROSITE" id="PS51257">
    <property type="entry name" value="PROKAR_LIPOPROTEIN"/>
    <property type="match status" value="1"/>
</dbReference>
<feature type="domain" description="SusD-like N-terminal" evidence="8">
    <location>
        <begin position="79"/>
        <end position="242"/>
    </location>
</feature>
<dbReference type="Proteomes" id="UP001213646">
    <property type="component" value="Unassembled WGS sequence"/>
</dbReference>
<keyword evidence="4" id="KW-0472">Membrane</keyword>
<reference evidence="9" key="3">
    <citation type="submission" date="2023-01" db="EMBL/GenBank/DDBJ databases">
        <title>Exploring GABA producing Bacteroides strains toward improving mental health.</title>
        <authorList>
            <person name="Yousuf B."/>
            <person name="Bouhlel N.E."/>
            <person name="Mottawea W."/>
            <person name="Hammami R."/>
        </authorList>
    </citation>
    <scope>NUCLEOTIDE SEQUENCE</scope>
    <source>
        <strain evidence="9">UO.H1047</strain>
    </source>
</reference>
<evidence type="ECO:0000256" key="1">
    <source>
        <dbReference type="ARBA" id="ARBA00004442"/>
    </source>
</evidence>
<organism evidence="10 11">
    <name type="scientific">Parabacteroides johnsonii</name>
    <dbReference type="NCBI Taxonomy" id="387661"/>
    <lineage>
        <taxon>Bacteria</taxon>
        <taxon>Pseudomonadati</taxon>
        <taxon>Bacteroidota</taxon>
        <taxon>Bacteroidia</taxon>
        <taxon>Bacteroidales</taxon>
        <taxon>Tannerellaceae</taxon>
        <taxon>Parabacteroides</taxon>
    </lineage>
</organism>
<accession>A0A9Q5SN66</accession>
<dbReference type="SUPFAM" id="SSF48452">
    <property type="entry name" value="TPR-like"/>
    <property type="match status" value="1"/>
</dbReference>
<keyword evidence="3 6" id="KW-0732">Signal</keyword>
<evidence type="ECO:0000256" key="5">
    <source>
        <dbReference type="ARBA" id="ARBA00023237"/>
    </source>
</evidence>
<comment type="similarity">
    <text evidence="2">Belongs to the SusD family.</text>
</comment>
<evidence type="ECO:0000256" key="3">
    <source>
        <dbReference type="ARBA" id="ARBA00022729"/>
    </source>
</evidence>
<evidence type="ECO:0000259" key="8">
    <source>
        <dbReference type="Pfam" id="PF14322"/>
    </source>
</evidence>
<dbReference type="InterPro" id="IPR033985">
    <property type="entry name" value="SusD-like_N"/>
</dbReference>
<proteinExistence type="inferred from homology"/>
<evidence type="ECO:0000313" key="10">
    <source>
        <dbReference type="EMBL" id="OUO02832.1"/>
    </source>
</evidence>
<dbReference type="Proteomes" id="UP000195975">
    <property type="component" value="Unassembled WGS sequence"/>
</dbReference>
<dbReference type="EMBL" id="NFIJ01000026">
    <property type="protein sequence ID" value="OUO02832.1"/>
    <property type="molecule type" value="Genomic_DNA"/>
</dbReference>
<dbReference type="GeneID" id="93408226"/>
<feature type="signal peptide" evidence="6">
    <location>
        <begin position="1"/>
        <end position="23"/>
    </location>
</feature>
<reference evidence="10" key="2">
    <citation type="journal article" date="2018" name="BMC Genomics">
        <title>Whole genome sequencing and function prediction of 133 gut anaerobes isolated from chicken caecum in pure cultures.</title>
        <authorList>
            <person name="Medvecky M."/>
            <person name="Cejkova D."/>
            <person name="Polansky O."/>
            <person name="Karasova D."/>
            <person name="Kubasova T."/>
            <person name="Cizek A."/>
            <person name="Rychlik I."/>
        </authorList>
    </citation>
    <scope>NUCLEOTIDE SEQUENCE</scope>
    <source>
        <strain evidence="10">An42</strain>
    </source>
</reference>
<dbReference type="InterPro" id="IPR011990">
    <property type="entry name" value="TPR-like_helical_dom_sf"/>
</dbReference>
<comment type="caution">
    <text evidence="10">The sequence shown here is derived from an EMBL/GenBank/DDBJ whole genome shotgun (WGS) entry which is preliminary data.</text>
</comment>
<evidence type="ECO:0000259" key="7">
    <source>
        <dbReference type="Pfam" id="PF07980"/>
    </source>
</evidence>
<dbReference type="EMBL" id="JAQPYX010000092">
    <property type="protein sequence ID" value="MDC7150091.1"/>
    <property type="molecule type" value="Genomic_DNA"/>
</dbReference>
<dbReference type="Pfam" id="PF07980">
    <property type="entry name" value="SusD_RagB"/>
    <property type="match status" value="1"/>
</dbReference>